<dbReference type="SUPFAM" id="SSF47473">
    <property type="entry name" value="EF-hand"/>
    <property type="match status" value="1"/>
</dbReference>
<dbReference type="PANTHER" id="PTHR10827:SF98">
    <property type="entry name" value="45 KDA CALCIUM-BINDING PROTEIN"/>
    <property type="match status" value="1"/>
</dbReference>
<dbReference type="Pfam" id="PF13202">
    <property type="entry name" value="EF-hand_5"/>
    <property type="match status" value="3"/>
</dbReference>
<keyword evidence="1" id="KW-0479">Metal-binding</keyword>
<dbReference type="CDD" id="cd00051">
    <property type="entry name" value="EFh"/>
    <property type="match status" value="1"/>
</dbReference>
<dbReference type="InterPro" id="IPR002048">
    <property type="entry name" value="EF_hand_dom"/>
</dbReference>
<dbReference type="Pfam" id="PF13833">
    <property type="entry name" value="EF-hand_8"/>
    <property type="match status" value="1"/>
</dbReference>
<evidence type="ECO:0000313" key="6">
    <source>
        <dbReference type="Proteomes" id="UP001262754"/>
    </source>
</evidence>
<gene>
    <name evidence="5" type="ORF">J2800_001630</name>
</gene>
<dbReference type="RefSeq" id="WP_310030645.1">
    <property type="nucleotide sequence ID" value="NZ_JAVDRL010000004.1"/>
</dbReference>
<sequence>MLHDLRTGGSCMDIGASSGTAAAYRSFKGEGLLLTAQPFDRAGTAMLAAVKDQVFKAFDADQDGKVSAQEIAKLGNNDPGKLADKQAAVSAFDRNGDGALDSGEFGASRLLDGKNLKALLGVQDEAGVADWLIARADTDGDGTLSADEYAGVASPSIRSSRIGADGESAWDSIEQVNAEMFGGTDADRDGRLSAAELAAKLEAAPQIFRFGDGSQAIDVLAARHDDDGDGVLSADELTSAAKSRNLDPTAVSDLIKSADRDGDMKLSADELRAASQRRPPAFRPDQIGELPAPPSTSQALLARLLGSTLRSLSDQMASELDGALNRKA</sequence>
<feature type="region of interest" description="Disordered" evidence="3">
    <location>
        <begin position="270"/>
        <end position="295"/>
    </location>
</feature>
<accession>A0ABU1MYA5</accession>
<dbReference type="Proteomes" id="UP001262754">
    <property type="component" value="Unassembled WGS sequence"/>
</dbReference>
<evidence type="ECO:0000256" key="3">
    <source>
        <dbReference type="SAM" id="MobiDB-lite"/>
    </source>
</evidence>
<dbReference type="Gene3D" id="1.10.238.10">
    <property type="entry name" value="EF-hand"/>
    <property type="match status" value="3"/>
</dbReference>
<proteinExistence type="predicted"/>
<protein>
    <submittedName>
        <fullName evidence="5">Ca2+-binding EF-hand superfamily protein</fullName>
    </submittedName>
</protein>
<dbReference type="PROSITE" id="PS00018">
    <property type="entry name" value="EF_HAND_1"/>
    <property type="match status" value="5"/>
</dbReference>
<dbReference type="EMBL" id="JAVDRL010000004">
    <property type="protein sequence ID" value="MDR6530891.1"/>
    <property type="molecule type" value="Genomic_DNA"/>
</dbReference>
<organism evidence="5 6">
    <name type="scientific">Caulobacter rhizosphaerae</name>
    <dbReference type="NCBI Taxonomy" id="2010972"/>
    <lineage>
        <taxon>Bacteria</taxon>
        <taxon>Pseudomonadati</taxon>
        <taxon>Pseudomonadota</taxon>
        <taxon>Alphaproteobacteria</taxon>
        <taxon>Caulobacterales</taxon>
        <taxon>Caulobacteraceae</taxon>
        <taxon>Caulobacter</taxon>
    </lineage>
</organism>
<dbReference type="PANTHER" id="PTHR10827">
    <property type="entry name" value="RETICULOCALBIN"/>
    <property type="match status" value="1"/>
</dbReference>
<dbReference type="InterPro" id="IPR011992">
    <property type="entry name" value="EF-hand-dom_pair"/>
</dbReference>
<dbReference type="InterPro" id="IPR018247">
    <property type="entry name" value="EF_Hand_1_Ca_BS"/>
</dbReference>
<comment type="caution">
    <text evidence="5">The sequence shown here is derived from an EMBL/GenBank/DDBJ whole genome shotgun (WGS) entry which is preliminary data.</text>
</comment>
<dbReference type="SMART" id="SM00054">
    <property type="entry name" value="EFh"/>
    <property type="match status" value="5"/>
</dbReference>
<keyword evidence="2" id="KW-0677">Repeat</keyword>
<keyword evidence="6" id="KW-1185">Reference proteome</keyword>
<evidence type="ECO:0000313" key="5">
    <source>
        <dbReference type="EMBL" id="MDR6530891.1"/>
    </source>
</evidence>
<dbReference type="PROSITE" id="PS50222">
    <property type="entry name" value="EF_HAND_2"/>
    <property type="match status" value="3"/>
</dbReference>
<evidence type="ECO:0000256" key="1">
    <source>
        <dbReference type="ARBA" id="ARBA00022723"/>
    </source>
</evidence>
<name>A0ABU1MYA5_9CAUL</name>
<evidence type="ECO:0000256" key="2">
    <source>
        <dbReference type="ARBA" id="ARBA00022737"/>
    </source>
</evidence>
<feature type="domain" description="EF-hand" evidence="4">
    <location>
        <begin position="46"/>
        <end position="81"/>
    </location>
</feature>
<feature type="domain" description="EF-hand" evidence="4">
    <location>
        <begin position="212"/>
        <end position="247"/>
    </location>
</feature>
<reference evidence="5 6" key="1">
    <citation type="submission" date="2023-07" db="EMBL/GenBank/DDBJ databases">
        <title>Sorghum-associated microbial communities from plants grown in Nebraska, USA.</title>
        <authorList>
            <person name="Schachtman D."/>
        </authorList>
    </citation>
    <scope>NUCLEOTIDE SEQUENCE [LARGE SCALE GENOMIC DNA]</scope>
    <source>
        <strain evidence="5 6">DS2154</strain>
    </source>
</reference>
<feature type="domain" description="EF-hand" evidence="4">
    <location>
        <begin position="124"/>
        <end position="159"/>
    </location>
</feature>
<evidence type="ECO:0000259" key="4">
    <source>
        <dbReference type="PROSITE" id="PS50222"/>
    </source>
</evidence>